<keyword evidence="3" id="KW-1185">Reference proteome</keyword>
<dbReference type="Proteomes" id="UP000499080">
    <property type="component" value="Unassembled WGS sequence"/>
</dbReference>
<feature type="compositionally biased region" description="Basic and acidic residues" evidence="1">
    <location>
        <begin position="1"/>
        <end position="10"/>
    </location>
</feature>
<name>A0A4Y2H5K1_ARAVE</name>
<dbReference type="EMBL" id="BGPR01001773">
    <property type="protein sequence ID" value="GBM61572.1"/>
    <property type="molecule type" value="Genomic_DNA"/>
</dbReference>
<gene>
    <name evidence="2" type="ORF">AVEN_96166_1</name>
</gene>
<proteinExistence type="predicted"/>
<protein>
    <submittedName>
        <fullName evidence="2">Uncharacterized protein</fullName>
    </submittedName>
</protein>
<comment type="caution">
    <text evidence="2">The sequence shown here is derived from an EMBL/GenBank/DDBJ whole genome shotgun (WGS) entry which is preliminary data.</text>
</comment>
<evidence type="ECO:0000256" key="1">
    <source>
        <dbReference type="SAM" id="MobiDB-lite"/>
    </source>
</evidence>
<feature type="region of interest" description="Disordered" evidence="1">
    <location>
        <begin position="1"/>
        <end position="20"/>
    </location>
</feature>
<reference evidence="2 3" key="1">
    <citation type="journal article" date="2019" name="Sci. Rep.">
        <title>Orb-weaving spider Araneus ventricosus genome elucidates the spidroin gene catalogue.</title>
        <authorList>
            <person name="Kono N."/>
            <person name="Nakamura H."/>
            <person name="Ohtoshi R."/>
            <person name="Moran D.A.P."/>
            <person name="Shinohara A."/>
            <person name="Yoshida Y."/>
            <person name="Fujiwara M."/>
            <person name="Mori M."/>
            <person name="Tomita M."/>
            <person name="Arakawa K."/>
        </authorList>
    </citation>
    <scope>NUCLEOTIDE SEQUENCE [LARGE SCALE GENOMIC DNA]</scope>
</reference>
<dbReference type="AlphaFoldDB" id="A0A4Y2H5K1"/>
<accession>A0A4Y2H5K1</accession>
<evidence type="ECO:0000313" key="3">
    <source>
        <dbReference type="Proteomes" id="UP000499080"/>
    </source>
</evidence>
<organism evidence="2 3">
    <name type="scientific">Araneus ventricosus</name>
    <name type="common">Orbweaver spider</name>
    <name type="synonym">Epeira ventricosa</name>
    <dbReference type="NCBI Taxonomy" id="182803"/>
    <lineage>
        <taxon>Eukaryota</taxon>
        <taxon>Metazoa</taxon>
        <taxon>Ecdysozoa</taxon>
        <taxon>Arthropoda</taxon>
        <taxon>Chelicerata</taxon>
        <taxon>Arachnida</taxon>
        <taxon>Araneae</taxon>
        <taxon>Araneomorphae</taxon>
        <taxon>Entelegynae</taxon>
        <taxon>Araneoidea</taxon>
        <taxon>Araneidae</taxon>
        <taxon>Araneus</taxon>
    </lineage>
</organism>
<evidence type="ECO:0000313" key="2">
    <source>
        <dbReference type="EMBL" id="GBM61572.1"/>
    </source>
</evidence>
<sequence length="91" mass="9592">MTRTMPELEHPSPNFRTTPAGGCSVTNDLLTVGVAKSESVVTVITSELLSVCVAISAIVPVTCASCLRNIREKSSCSIILLVGPRMSTMVI</sequence>